<dbReference type="AlphaFoldDB" id="A0A2I0I150"/>
<sequence length="285" mass="32263">MKKLEEFSIRCGVDTCMIIYNRDNSSGRGPTIWPRIPERVKQVIDRYFSKGVDQCNKHAMDLREYFMSQKRKADKELAKVRSANWAAKYPGSEDLLNGLSQDQLQMVLSVLRMKLEIMKKRHLAAKESAVMNALGMVPMQMDDFKYDTPPVIPYLPPLMDPDTMMNSAMMWSNVGDCLSNTGNSSTILANHHNGNSYYYNYSLNVPAHNRSFPLSTSFSVHHIGTGAMDKYDQMHGFHPVPENAMFNGSGQGMLGNTSSMVMMMMPPQQQLPVLQYPMMPQGITQ</sequence>
<dbReference type="STRING" id="22663.A0A2I0I150"/>
<reference evidence="1 2" key="1">
    <citation type="submission" date="2017-11" db="EMBL/GenBank/DDBJ databases">
        <title>De-novo sequencing of pomegranate (Punica granatum L.) genome.</title>
        <authorList>
            <person name="Akparov Z."/>
            <person name="Amiraslanov A."/>
            <person name="Hajiyeva S."/>
            <person name="Abbasov M."/>
            <person name="Kaur K."/>
            <person name="Hamwieh A."/>
            <person name="Solovyev V."/>
            <person name="Salamov A."/>
            <person name="Braich B."/>
            <person name="Kosarev P."/>
            <person name="Mahmoud A."/>
            <person name="Hajiyev E."/>
            <person name="Babayeva S."/>
            <person name="Izzatullayeva V."/>
            <person name="Mammadov A."/>
            <person name="Mammadov A."/>
            <person name="Sharifova S."/>
            <person name="Ojaghi J."/>
            <person name="Eynullazada K."/>
            <person name="Bayramov B."/>
            <person name="Abdulazimova A."/>
            <person name="Shahmuradov I."/>
        </authorList>
    </citation>
    <scope>NUCLEOTIDE SEQUENCE [LARGE SCALE GENOMIC DNA]</scope>
    <source>
        <strain evidence="2">cv. AG2017</strain>
        <tissue evidence="1">Leaf</tissue>
    </source>
</reference>
<dbReference type="Gene3D" id="3.40.1810.10">
    <property type="entry name" value="Transcription factor, MADS-box"/>
    <property type="match status" value="1"/>
</dbReference>
<protein>
    <recommendedName>
        <fullName evidence="3">MADS-box domain-containing protein</fullName>
    </recommendedName>
</protein>
<dbReference type="Proteomes" id="UP000233551">
    <property type="component" value="Unassembled WGS sequence"/>
</dbReference>
<accession>A0A2I0I150</accession>
<dbReference type="GO" id="GO:0046983">
    <property type="term" value="F:protein dimerization activity"/>
    <property type="evidence" value="ECO:0007669"/>
    <property type="project" value="InterPro"/>
</dbReference>
<organism evidence="1 2">
    <name type="scientific">Punica granatum</name>
    <name type="common">Pomegranate</name>
    <dbReference type="NCBI Taxonomy" id="22663"/>
    <lineage>
        <taxon>Eukaryota</taxon>
        <taxon>Viridiplantae</taxon>
        <taxon>Streptophyta</taxon>
        <taxon>Embryophyta</taxon>
        <taxon>Tracheophyta</taxon>
        <taxon>Spermatophyta</taxon>
        <taxon>Magnoliopsida</taxon>
        <taxon>eudicotyledons</taxon>
        <taxon>Gunneridae</taxon>
        <taxon>Pentapetalae</taxon>
        <taxon>rosids</taxon>
        <taxon>malvids</taxon>
        <taxon>Myrtales</taxon>
        <taxon>Lythraceae</taxon>
        <taxon>Punica</taxon>
    </lineage>
</organism>
<name>A0A2I0I150_PUNGR</name>
<comment type="caution">
    <text evidence="1">The sequence shown here is derived from an EMBL/GenBank/DDBJ whole genome shotgun (WGS) entry which is preliminary data.</text>
</comment>
<dbReference type="InterPro" id="IPR036879">
    <property type="entry name" value="TF_MADSbox_sf"/>
</dbReference>
<proteinExistence type="predicted"/>
<dbReference type="EMBL" id="PGOL01004382">
    <property type="protein sequence ID" value="PKI37480.1"/>
    <property type="molecule type" value="Genomic_DNA"/>
</dbReference>
<evidence type="ECO:0000313" key="1">
    <source>
        <dbReference type="EMBL" id="PKI37480.1"/>
    </source>
</evidence>
<keyword evidence="2" id="KW-1185">Reference proteome</keyword>
<gene>
    <name evidence="1" type="ORF">CRG98_042142</name>
</gene>
<dbReference type="GO" id="GO:0003677">
    <property type="term" value="F:DNA binding"/>
    <property type="evidence" value="ECO:0007669"/>
    <property type="project" value="InterPro"/>
</dbReference>
<evidence type="ECO:0000313" key="2">
    <source>
        <dbReference type="Proteomes" id="UP000233551"/>
    </source>
</evidence>
<evidence type="ECO:0008006" key="3">
    <source>
        <dbReference type="Google" id="ProtNLM"/>
    </source>
</evidence>
<dbReference type="SUPFAM" id="SSF55455">
    <property type="entry name" value="SRF-like"/>
    <property type="match status" value="1"/>
</dbReference>